<dbReference type="InterPro" id="IPR036515">
    <property type="entry name" value="Transposase_17_sf"/>
</dbReference>
<organism evidence="2 3">
    <name type="scientific">Xylophilus ampelinus</name>
    <dbReference type="NCBI Taxonomy" id="54067"/>
    <lineage>
        <taxon>Bacteria</taxon>
        <taxon>Pseudomonadati</taxon>
        <taxon>Pseudomonadota</taxon>
        <taxon>Betaproteobacteria</taxon>
        <taxon>Burkholderiales</taxon>
        <taxon>Xylophilus</taxon>
    </lineage>
</organism>
<gene>
    <name evidence="2" type="ORF">DFQ15_10850</name>
</gene>
<dbReference type="GO" id="GO:0003677">
    <property type="term" value="F:DNA binding"/>
    <property type="evidence" value="ECO:0007669"/>
    <property type="project" value="InterPro"/>
</dbReference>
<sequence length="219" mass="24459">MLCGNDGAVIFRDDADRAFMVRLLADHAAAFGIAVHAYTLLDHRLQLLVTPEGVESKLSGWMQAVGRRYVRYFNDRHGRTGTLWEGRYRATVVEAARYLLPCMVAIDLAPVHVQLAIRPADHAWSSHRHWIGQVQARWLKPHPMVWDLGNTPFAREAAYAALVDAGLSAADRERIETDTLRGWAMGSPEFTSALQARTLRRVTRARAGRPPGRPSASPE</sequence>
<proteinExistence type="predicted"/>
<dbReference type="EMBL" id="QJTC01000008">
    <property type="protein sequence ID" value="PYE78261.1"/>
    <property type="molecule type" value="Genomic_DNA"/>
</dbReference>
<dbReference type="GO" id="GO:0006313">
    <property type="term" value="P:DNA transposition"/>
    <property type="evidence" value="ECO:0007669"/>
    <property type="project" value="InterPro"/>
</dbReference>
<dbReference type="GO" id="GO:0004803">
    <property type="term" value="F:transposase activity"/>
    <property type="evidence" value="ECO:0007669"/>
    <property type="project" value="InterPro"/>
</dbReference>
<comment type="caution">
    <text evidence="2">The sequence shown here is derived from an EMBL/GenBank/DDBJ whole genome shotgun (WGS) entry which is preliminary data.</text>
</comment>
<dbReference type="Proteomes" id="UP000247540">
    <property type="component" value="Unassembled WGS sequence"/>
</dbReference>
<dbReference type="PANTHER" id="PTHR34322">
    <property type="entry name" value="TRANSPOSASE, Y1_TNP DOMAIN-CONTAINING"/>
    <property type="match status" value="1"/>
</dbReference>
<accession>A0A318SIR8</accession>
<dbReference type="SUPFAM" id="SSF143422">
    <property type="entry name" value="Transposase IS200-like"/>
    <property type="match status" value="1"/>
</dbReference>
<protein>
    <submittedName>
        <fullName evidence="2">Putative transposase</fullName>
    </submittedName>
</protein>
<feature type="domain" description="Transposase IS200-like" evidence="1">
    <location>
        <begin position="1"/>
        <end position="109"/>
    </location>
</feature>
<name>A0A318SIR8_9BURK</name>
<evidence type="ECO:0000259" key="1">
    <source>
        <dbReference type="SMART" id="SM01321"/>
    </source>
</evidence>
<dbReference type="SMART" id="SM01321">
    <property type="entry name" value="Y1_Tnp"/>
    <property type="match status" value="1"/>
</dbReference>
<dbReference type="Gene3D" id="3.30.70.1290">
    <property type="entry name" value="Transposase IS200-like"/>
    <property type="match status" value="1"/>
</dbReference>
<keyword evidence="3" id="KW-1185">Reference proteome</keyword>
<dbReference type="PANTHER" id="PTHR34322:SF2">
    <property type="entry name" value="TRANSPOSASE IS200-LIKE DOMAIN-CONTAINING PROTEIN"/>
    <property type="match status" value="1"/>
</dbReference>
<dbReference type="InterPro" id="IPR002686">
    <property type="entry name" value="Transposase_17"/>
</dbReference>
<dbReference type="AlphaFoldDB" id="A0A318SIR8"/>
<evidence type="ECO:0000313" key="3">
    <source>
        <dbReference type="Proteomes" id="UP000247540"/>
    </source>
</evidence>
<reference evidence="2 3" key="1">
    <citation type="submission" date="2018-06" db="EMBL/GenBank/DDBJ databases">
        <title>Genomic Encyclopedia of Type Strains, Phase III (KMG-III): the genomes of soil and plant-associated and newly described type strains.</title>
        <authorList>
            <person name="Whitman W."/>
        </authorList>
    </citation>
    <scope>NUCLEOTIDE SEQUENCE [LARGE SCALE GENOMIC DNA]</scope>
    <source>
        <strain evidence="2 3">CECT 7646</strain>
    </source>
</reference>
<evidence type="ECO:0000313" key="2">
    <source>
        <dbReference type="EMBL" id="PYE78261.1"/>
    </source>
</evidence>